<gene>
    <name evidence="2" type="ORF">TIFTF001_033739</name>
</gene>
<sequence length="154" mass="17439">MRLQRPRFSSKPEPDRAQDPCTARIGSIGHMTSSILTELKLDLGHSKNKQGKYNSAYSIGFVVYTCLRNAMENAMLYVIDKIKYEIMKVTMASKLPVSYRPALGRVGLWIELEMDWPPRPIHSCASGTNTYVMGPVNNLQATDDTRWRAWTDGL</sequence>
<evidence type="ECO:0000313" key="3">
    <source>
        <dbReference type="Proteomes" id="UP001187192"/>
    </source>
</evidence>
<accession>A0AA88J9L2</accession>
<dbReference type="EMBL" id="BTGU01000190">
    <property type="protein sequence ID" value="GMN64656.1"/>
    <property type="molecule type" value="Genomic_DNA"/>
</dbReference>
<evidence type="ECO:0000256" key="1">
    <source>
        <dbReference type="SAM" id="MobiDB-lite"/>
    </source>
</evidence>
<organism evidence="2 3">
    <name type="scientific">Ficus carica</name>
    <name type="common">Common fig</name>
    <dbReference type="NCBI Taxonomy" id="3494"/>
    <lineage>
        <taxon>Eukaryota</taxon>
        <taxon>Viridiplantae</taxon>
        <taxon>Streptophyta</taxon>
        <taxon>Embryophyta</taxon>
        <taxon>Tracheophyta</taxon>
        <taxon>Spermatophyta</taxon>
        <taxon>Magnoliopsida</taxon>
        <taxon>eudicotyledons</taxon>
        <taxon>Gunneridae</taxon>
        <taxon>Pentapetalae</taxon>
        <taxon>rosids</taxon>
        <taxon>fabids</taxon>
        <taxon>Rosales</taxon>
        <taxon>Moraceae</taxon>
        <taxon>Ficeae</taxon>
        <taxon>Ficus</taxon>
    </lineage>
</organism>
<reference evidence="2" key="1">
    <citation type="submission" date="2023-07" db="EMBL/GenBank/DDBJ databases">
        <title>draft genome sequence of fig (Ficus carica).</title>
        <authorList>
            <person name="Takahashi T."/>
            <person name="Nishimura K."/>
        </authorList>
    </citation>
    <scope>NUCLEOTIDE SEQUENCE</scope>
</reference>
<feature type="region of interest" description="Disordered" evidence="1">
    <location>
        <begin position="1"/>
        <end position="20"/>
    </location>
</feature>
<evidence type="ECO:0000313" key="2">
    <source>
        <dbReference type="EMBL" id="GMN64656.1"/>
    </source>
</evidence>
<protein>
    <submittedName>
        <fullName evidence="2">Uncharacterized protein</fullName>
    </submittedName>
</protein>
<comment type="caution">
    <text evidence="2">The sequence shown here is derived from an EMBL/GenBank/DDBJ whole genome shotgun (WGS) entry which is preliminary data.</text>
</comment>
<name>A0AA88J9L2_FICCA</name>
<dbReference type="Proteomes" id="UP001187192">
    <property type="component" value="Unassembled WGS sequence"/>
</dbReference>
<keyword evidence="3" id="KW-1185">Reference proteome</keyword>
<proteinExistence type="predicted"/>
<dbReference type="AlphaFoldDB" id="A0AA88J9L2"/>